<evidence type="ECO:0000256" key="3">
    <source>
        <dbReference type="ARBA" id="ARBA00040106"/>
    </source>
</evidence>
<feature type="region of interest" description="Disordered" evidence="7">
    <location>
        <begin position="858"/>
        <end position="892"/>
    </location>
</feature>
<evidence type="ECO:0000313" key="12">
    <source>
        <dbReference type="Proteomes" id="UP001479290"/>
    </source>
</evidence>
<dbReference type="Proteomes" id="UP001479290">
    <property type="component" value="Unassembled WGS sequence"/>
</dbReference>
<name>A0AAW1ZQR9_CULAL</name>
<dbReference type="InterPro" id="IPR007110">
    <property type="entry name" value="Ig-like_dom"/>
</dbReference>
<keyword evidence="8" id="KW-0472">Membrane</keyword>
<protein>
    <recommendedName>
        <fullName evidence="3">B-cell receptor CD22</fullName>
    </recommendedName>
    <alternativeName>
        <fullName evidence="4">Sialic acid-binding Ig-like lectin 2</fullName>
    </alternativeName>
</protein>
<feature type="domain" description="Ig-like" evidence="10">
    <location>
        <begin position="3"/>
        <end position="127"/>
    </location>
</feature>
<dbReference type="PANTHER" id="PTHR46013:SF8">
    <property type="entry name" value="B-CELL RECEPTOR CD22-RELATED"/>
    <property type="match status" value="1"/>
</dbReference>
<feature type="compositionally biased region" description="Polar residues" evidence="7">
    <location>
        <begin position="871"/>
        <end position="892"/>
    </location>
</feature>
<dbReference type="Pfam" id="PF13927">
    <property type="entry name" value="Ig_3"/>
    <property type="match status" value="3"/>
</dbReference>
<feature type="domain" description="Ig-like" evidence="10">
    <location>
        <begin position="615"/>
        <end position="691"/>
    </location>
</feature>
<keyword evidence="2" id="KW-0393">Immunoglobulin domain</keyword>
<feature type="signal peptide" evidence="9">
    <location>
        <begin position="1"/>
        <end position="17"/>
    </location>
</feature>
<dbReference type="CDD" id="cd00096">
    <property type="entry name" value="Ig"/>
    <property type="match status" value="2"/>
</dbReference>
<dbReference type="SUPFAM" id="SSF48726">
    <property type="entry name" value="Immunoglobulin"/>
    <property type="match status" value="7"/>
</dbReference>
<sequence length="1047" mass="118209">MFPEGILLLLFVTFTSSFTGSLESLIKVHKETETTKEGSSVTIPCVYLYKEDNLKLLWFKDPQFDDKTKLFNGTIVYSNTDERPPSQNYSNRVEYITNITSKTAKNKWIQCDLRITDLQKKDSGNYSFRFIGSENIKFMSTAMNLTVTENPCKVYVEPPEIKNPLKESEEFTVNCSTFASCSDHPEWLIYTSGQTHKWMSSSLTDMIIETKEEDGRKVTKLKLNVTWEDDKRILSCRPAQDQDSGQIRNITLFVEYAPKETTAKVSSEDVKEGDSVTLSCTSRGHPNPTFSWFKEEKIEKSQQSDLELNDVKPEDSGNYYCEAKNKHGAMESNITIDVKYGPKDVTVKPLVGEEDLKEGDKLELECSVKESNPEVKQFTWYKNNNKLKQQTSKILTISEVTADDRGYYHCWADNGIKSEKSNEILVSIKYSPRNINIQGNHPVKVNSTLILTCSADANPEPVQYTWKHTPGLSYFPSSSPTGQLNIANVTIQHAGQYTCDATNAIGTRSHAINVDVLYPPSNLSLIMKSEVREFEVFSIICTVQSFPESKLTVTGPQYDLINIQNNRKNITKSENMLTVYLNVTESDAGMYKCKAENSEENLETDQQELTVLHAPKNVTVSYKGEQMFGSELTLTCEARSKPVSSYEWKKNFNGQLKTVGHKQKLHFRSLSISDSGQFVCTVKNSIGEKISQPVDIRVKHTPNINIVHNMTAEWNWELPVYLSCSADAYPPASHYKWYREEDNTKVLSDQQNFTVQPQNPGTYYCTAGNSIGNSRSKHIELFVSNPVKVLYQIILPIILLLILIAVAIFLIRRTINKARLDQQSGADYPLCFFPVFLSRSSTVANLLLLGSQNNTRENLSMEDIPDPVHGSVNQSHPTPHSQDPTQAQDLNPRTKSNIHTVYSAITLPPMKQGKRSPKPQRPGYMDNDLDTSTLNYVTLDFKEQNEAKRATEDSAVYAMVSKNKPKSKNSESEHNDYENVSSACASRLPVNNIDWESDTSEEDEVNYTTVSCSAKPAVKEPKNNQRSHLGSSSSDDEERTEYSAIKT</sequence>
<dbReference type="PROSITE" id="PS50835">
    <property type="entry name" value="IG_LIKE"/>
    <property type="match status" value="7"/>
</dbReference>
<dbReference type="PANTHER" id="PTHR46013">
    <property type="entry name" value="VASCULAR CELL ADHESION MOLECULE 1"/>
    <property type="match status" value="1"/>
</dbReference>
<dbReference type="InterPro" id="IPR003599">
    <property type="entry name" value="Ig_sub"/>
</dbReference>
<feature type="region of interest" description="Disordered" evidence="7">
    <location>
        <begin position="909"/>
        <end position="929"/>
    </location>
</feature>
<comment type="function">
    <text evidence="5">Most highly expressed siglec (sialic acid-binding immunoglobulin-like lectin) on B-cells that plays a role in various aspects of B-cell biology including differentiation, antigen presentation, and trafficking to bone marrow. Binds to alpha 2,6-linked sialic acid residues of surface molecules such as CD22 itself, CD45 and IgM in a cis configuration. Can also bind to ligands on other cells as an adhesion molecule in a trans configuration. Acts as an inhibitory coreceptor on the surface of B-cells and inhibits B-cell receptor induced signaling, characterized by inhibition of the calcium mobilization and cellular activation. Mechanistically, the immunoreceptor tyrosine-based inhibitory motif domain is phosphorylated by the Src kinase LYN, which in turn leads to the recruitment of the protein tyrosine phosphatase 1/PTPN6, leading to the negative regulation of BCR signaling. If this negative signaling from is of sufficient strength, apoptosis of the B-cell can be induced.</text>
</comment>
<dbReference type="AlphaFoldDB" id="A0AAW1ZQR9"/>
<dbReference type="FunFam" id="2.60.40.10:FF:000032">
    <property type="entry name" value="palladin isoform X1"/>
    <property type="match status" value="1"/>
</dbReference>
<evidence type="ECO:0000259" key="10">
    <source>
        <dbReference type="PROSITE" id="PS50835"/>
    </source>
</evidence>
<dbReference type="InterPro" id="IPR013783">
    <property type="entry name" value="Ig-like_fold"/>
</dbReference>
<dbReference type="SMART" id="SM00408">
    <property type="entry name" value="IGc2"/>
    <property type="match status" value="5"/>
</dbReference>
<evidence type="ECO:0000256" key="6">
    <source>
        <dbReference type="ARBA" id="ARBA00046458"/>
    </source>
</evidence>
<keyword evidence="12" id="KW-1185">Reference proteome</keyword>
<evidence type="ECO:0000256" key="2">
    <source>
        <dbReference type="ARBA" id="ARBA00023319"/>
    </source>
</evidence>
<dbReference type="InterPro" id="IPR003598">
    <property type="entry name" value="Ig_sub2"/>
</dbReference>
<feature type="compositionally biased region" description="Basic and acidic residues" evidence="7">
    <location>
        <begin position="968"/>
        <end position="977"/>
    </location>
</feature>
<comment type="caution">
    <text evidence="11">The sequence shown here is derived from an EMBL/GenBank/DDBJ whole genome shotgun (WGS) entry which is preliminary data.</text>
</comment>
<evidence type="ECO:0000313" key="11">
    <source>
        <dbReference type="EMBL" id="KAK9962515.1"/>
    </source>
</evidence>
<dbReference type="InterPro" id="IPR056386">
    <property type="entry name" value="Ig_CD22"/>
</dbReference>
<feature type="compositionally biased region" description="Polar residues" evidence="7">
    <location>
        <begin position="1024"/>
        <end position="1033"/>
    </location>
</feature>
<keyword evidence="8" id="KW-0812">Transmembrane</keyword>
<evidence type="ECO:0000256" key="4">
    <source>
        <dbReference type="ARBA" id="ARBA00041781"/>
    </source>
</evidence>
<dbReference type="InterPro" id="IPR036179">
    <property type="entry name" value="Ig-like_dom_sf"/>
</dbReference>
<feature type="domain" description="Ig-like" evidence="10">
    <location>
        <begin position="258"/>
        <end position="337"/>
    </location>
</feature>
<keyword evidence="9" id="KW-0732">Signal</keyword>
<evidence type="ECO:0000256" key="7">
    <source>
        <dbReference type="SAM" id="MobiDB-lite"/>
    </source>
</evidence>
<dbReference type="Gene3D" id="2.60.40.10">
    <property type="entry name" value="Immunoglobulins"/>
    <property type="match status" value="8"/>
</dbReference>
<evidence type="ECO:0000256" key="1">
    <source>
        <dbReference type="ARBA" id="ARBA00023157"/>
    </source>
</evidence>
<keyword evidence="1" id="KW-1015">Disulfide bond</keyword>
<accession>A0AAW1ZQR9</accession>
<organism evidence="11 12">
    <name type="scientific">Culter alburnus</name>
    <name type="common">Topmouth culter</name>
    <dbReference type="NCBI Taxonomy" id="194366"/>
    <lineage>
        <taxon>Eukaryota</taxon>
        <taxon>Metazoa</taxon>
        <taxon>Chordata</taxon>
        <taxon>Craniata</taxon>
        <taxon>Vertebrata</taxon>
        <taxon>Euteleostomi</taxon>
        <taxon>Actinopterygii</taxon>
        <taxon>Neopterygii</taxon>
        <taxon>Teleostei</taxon>
        <taxon>Ostariophysi</taxon>
        <taxon>Cypriniformes</taxon>
        <taxon>Xenocyprididae</taxon>
        <taxon>Xenocypridinae</taxon>
        <taxon>Culter</taxon>
    </lineage>
</organism>
<dbReference type="SMART" id="SM00409">
    <property type="entry name" value="IG"/>
    <property type="match status" value="7"/>
</dbReference>
<feature type="domain" description="Ig-like" evidence="10">
    <location>
        <begin position="520"/>
        <end position="610"/>
    </location>
</feature>
<feature type="domain" description="Ig-like" evidence="10">
    <location>
        <begin position="342"/>
        <end position="427"/>
    </location>
</feature>
<gene>
    <name evidence="11" type="ORF">ABG768_007873</name>
</gene>
<keyword evidence="8" id="KW-1133">Transmembrane helix</keyword>
<feature type="domain" description="Ig-like" evidence="10">
    <location>
        <begin position="432"/>
        <end position="515"/>
    </location>
</feature>
<dbReference type="Pfam" id="PF13895">
    <property type="entry name" value="Ig_2"/>
    <property type="match status" value="2"/>
</dbReference>
<evidence type="ECO:0000256" key="8">
    <source>
        <dbReference type="SAM" id="Phobius"/>
    </source>
</evidence>
<feature type="chain" id="PRO_5043677041" description="B-cell receptor CD22" evidence="9">
    <location>
        <begin position="18"/>
        <end position="1047"/>
    </location>
</feature>
<feature type="region of interest" description="Disordered" evidence="7">
    <location>
        <begin position="962"/>
        <end position="1047"/>
    </location>
</feature>
<evidence type="ECO:0000256" key="5">
    <source>
        <dbReference type="ARBA" id="ARBA00045430"/>
    </source>
</evidence>
<proteinExistence type="predicted"/>
<feature type="transmembrane region" description="Helical" evidence="8">
    <location>
        <begin position="789"/>
        <end position="811"/>
    </location>
</feature>
<dbReference type="EMBL" id="JAWDJR010000015">
    <property type="protein sequence ID" value="KAK9962515.1"/>
    <property type="molecule type" value="Genomic_DNA"/>
</dbReference>
<reference evidence="11 12" key="1">
    <citation type="submission" date="2024-05" db="EMBL/GenBank/DDBJ databases">
        <title>A high-quality chromosomal-level genome assembly of Topmouth culter (Culter alburnus).</title>
        <authorList>
            <person name="Zhao H."/>
        </authorList>
    </citation>
    <scope>NUCLEOTIDE SEQUENCE [LARGE SCALE GENOMIC DNA]</scope>
    <source>
        <strain evidence="11">CATC2023</strain>
        <tissue evidence="11">Muscle</tissue>
    </source>
</reference>
<feature type="compositionally biased region" description="Acidic residues" evidence="7">
    <location>
        <begin position="995"/>
        <end position="1005"/>
    </location>
</feature>
<comment type="subunit">
    <text evidence="6">Predominantly monomer of isoform CD22-beta. Also found as heterodimer of isoform CD22-beta and a shorter isoform. Interacts with PTPN6/SHP-1, LYN, SYK, PIK3R1/PIK3R2 and PLCG1 upon phosphorylation. Interacts with GRB2, INPP5D and SHC1 upon phosphorylation. May form a complex with INPP5D/SHIP, GRB2 and SHC1.</text>
</comment>
<dbReference type="Pfam" id="PF24518">
    <property type="entry name" value="Ig_CD22"/>
    <property type="match status" value="1"/>
</dbReference>
<feature type="domain" description="Ig-like" evidence="10">
    <location>
        <begin position="702"/>
        <end position="780"/>
    </location>
</feature>
<evidence type="ECO:0000256" key="9">
    <source>
        <dbReference type="SAM" id="SignalP"/>
    </source>
</evidence>